<reference evidence="4 5" key="1">
    <citation type="submission" date="2018-08" db="EMBL/GenBank/DDBJ databases">
        <title>Bacillus chawlae sp. nov., Bacillus glennii sp. nov., and Bacillus saganii sp. nov. Isolated from the Vehicle Assembly Building at Kennedy Space Center where the Viking Spacecraft were Assembled.</title>
        <authorList>
            <person name="Seuylemezian A."/>
            <person name="Vaishampayan P."/>
        </authorList>
    </citation>
    <scope>NUCLEOTIDE SEQUENCE [LARGE SCALE GENOMIC DNA]</scope>
    <source>
        <strain evidence="4 5">V47-23a</strain>
    </source>
</reference>
<protein>
    <submittedName>
        <fullName evidence="4">DedA family protein</fullName>
    </submittedName>
</protein>
<evidence type="ECO:0000259" key="3">
    <source>
        <dbReference type="Pfam" id="PF09335"/>
    </source>
</evidence>
<comment type="caution">
    <text evidence="4">The sequence shown here is derived from an EMBL/GenBank/DDBJ whole genome shotgun (WGS) entry which is preliminary data.</text>
</comment>
<proteinExistence type="inferred from homology"/>
<name>A0A372LNK4_9BACI</name>
<dbReference type="Pfam" id="PF09335">
    <property type="entry name" value="VTT_dom"/>
    <property type="match status" value="1"/>
</dbReference>
<evidence type="ECO:0000313" key="5">
    <source>
        <dbReference type="Proteomes" id="UP000264541"/>
    </source>
</evidence>
<keyword evidence="2" id="KW-0472">Membrane</keyword>
<keyword evidence="2" id="KW-0812">Transmembrane</keyword>
<feature type="transmembrane region" description="Helical" evidence="2">
    <location>
        <begin position="12"/>
        <end position="31"/>
    </location>
</feature>
<dbReference type="EMBL" id="QVTE01000029">
    <property type="protein sequence ID" value="RFU69150.1"/>
    <property type="molecule type" value="Genomic_DNA"/>
</dbReference>
<dbReference type="InterPro" id="IPR032816">
    <property type="entry name" value="VTT_dom"/>
</dbReference>
<accession>A0A372LNK4</accession>
<evidence type="ECO:0000256" key="1">
    <source>
        <dbReference type="ARBA" id="ARBA00010792"/>
    </source>
</evidence>
<dbReference type="AlphaFoldDB" id="A0A372LNK4"/>
<organism evidence="4 5">
    <name type="scientific">Peribacillus saganii</name>
    <dbReference type="NCBI Taxonomy" id="2303992"/>
    <lineage>
        <taxon>Bacteria</taxon>
        <taxon>Bacillati</taxon>
        <taxon>Bacillota</taxon>
        <taxon>Bacilli</taxon>
        <taxon>Bacillales</taxon>
        <taxon>Bacillaceae</taxon>
        <taxon>Peribacillus</taxon>
    </lineage>
</organism>
<feature type="transmembrane region" description="Helical" evidence="2">
    <location>
        <begin position="51"/>
        <end position="73"/>
    </location>
</feature>
<evidence type="ECO:0000256" key="2">
    <source>
        <dbReference type="SAM" id="Phobius"/>
    </source>
</evidence>
<dbReference type="OrthoDB" id="9782291at2"/>
<feature type="transmembrane region" description="Helical" evidence="2">
    <location>
        <begin position="137"/>
        <end position="157"/>
    </location>
</feature>
<dbReference type="RefSeq" id="WP_117326674.1">
    <property type="nucleotide sequence ID" value="NZ_QVTE01000029.1"/>
</dbReference>
<evidence type="ECO:0000313" key="4">
    <source>
        <dbReference type="EMBL" id="RFU69150.1"/>
    </source>
</evidence>
<keyword evidence="2" id="KW-1133">Transmembrane helix</keyword>
<comment type="similarity">
    <text evidence="1">Belongs to the DedA family.</text>
</comment>
<dbReference type="GO" id="GO:0005886">
    <property type="term" value="C:plasma membrane"/>
    <property type="evidence" value="ECO:0007669"/>
    <property type="project" value="TreeGrafter"/>
</dbReference>
<dbReference type="Proteomes" id="UP000264541">
    <property type="component" value="Unassembled WGS sequence"/>
</dbReference>
<sequence length="202" mass="22580">MNMDVLLGYIDVYGYAIIFLFLFLGIVGIPAPEESLLFLIGILAINDKLSLTTAALCAWAGAFVGMAAAYACGRYVGYPFITKYGKYVGITEERWLRTKEKYTGNVKKTVILGFYLPGLRQISPYFAGISRVSFGMFILYSFLGSIFWTLPFILGGYYAGSLFDINPNYVPYVGVGLLILFCLYSLIKYFRGKKEKKSEGVH</sequence>
<dbReference type="PANTHER" id="PTHR42709:SF9">
    <property type="entry name" value="ALKALINE PHOSPHATASE LIKE PROTEIN"/>
    <property type="match status" value="1"/>
</dbReference>
<keyword evidence="5" id="KW-1185">Reference proteome</keyword>
<dbReference type="PANTHER" id="PTHR42709">
    <property type="entry name" value="ALKALINE PHOSPHATASE LIKE PROTEIN"/>
    <property type="match status" value="1"/>
</dbReference>
<gene>
    <name evidence="4" type="ORF">D0469_10380</name>
</gene>
<feature type="transmembrane region" description="Helical" evidence="2">
    <location>
        <begin position="169"/>
        <end position="187"/>
    </location>
</feature>
<feature type="domain" description="VTT" evidence="3">
    <location>
        <begin position="32"/>
        <end position="157"/>
    </location>
</feature>
<dbReference type="InterPro" id="IPR051311">
    <property type="entry name" value="DedA_domain"/>
</dbReference>